<evidence type="ECO:0000313" key="3">
    <source>
        <dbReference type="Proteomes" id="UP000008549"/>
    </source>
</evidence>
<dbReference type="Gene3D" id="3.30.710.10">
    <property type="entry name" value="Potassium Channel Kv1.1, Chain A"/>
    <property type="match status" value="1"/>
</dbReference>
<dbReference type="GeneID" id="8588797"/>
<proteinExistence type="predicted"/>
<dbReference type="CTD" id="8588797"/>
<dbReference type="InParanoid" id="A8XTC4"/>
<reference evidence="2 3" key="1">
    <citation type="journal article" date="2003" name="PLoS Biol.">
        <title>The genome sequence of Caenorhabditis briggsae: a platform for comparative genomics.</title>
        <authorList>
            <person name="Stein L.D."/>
            <person name="Bao Z."/>
            <person name="Blasiar D."/>
            <person name="Blumenthal T."/>
            <person name="Brent M.R."/>
            <person name="Chen N."/>
            <person name="Chinwalla A."/>
            <person name="Clarke L."/>
            <person name="Clee C."/>
            <person name="Coghlan A."/>
            <person name="Coulson A."/>
            <person name="D'Eustachio P."/>
            <person name="Fitch D.H."/>
            <person name="Fulton L.A."/>
            <person name="Fulton R.E."/>
            <person name="Griffiths-Jones S."/>
            <person name="Harris T.W."/>
            <person name="Hillier L.W."/>
            <person name="Kamath R."/>
            <person name="Kuwabara P.E."/>
            <person name="Mardis E.R."/>
            <person name="Marra M.A."/>
            <person name="Miner T.L."/>
            <person name="Minx P."/>
            <person name="Mullikin J.C."/>
            <person name="Plumb R.W."/>
            <person name="Rogers J."/>
            <person name="Schein J.E."/>
            <person name="Sohrmann M."/>
            <person name="Spieth J."/>
            <person name="Stajich J.E."/>
            <person name="Wei C."/>
            <person name="Willey D."/>
            <person name="Wilson R.K."/>
            <person name="Durbin R."/>
            <person name="Waterston R.H."/>
        </authorList>
    </citation>
    <scope>NUCLEOTIDE SEQUENCE [LARGE SCALE GENOMIC DNA]</scope>
    <source>
        <strain evidence="2 3">AF16</strain>
    </source>
</reference>
<dbReference type="InterPro" id="IPR011333">
    <property type="entry name" value="SKP1/BTB/POZ_sf"/>
</dbReference>
<dbReference type="HOGENOM" id="CLU_1416323_0_0_1"/>
<accession>A8XTC4</accession>
<dbReference type="InterPro" id="IPR000210">
    <property type="entry name" value="BTB/POZ_dom"/>
</dbReference>
<evidence type="ECO:0000259" key="1">
    <source>
        <dbReference type="Pfam" id="PF00651"/>
    </source>
</evidence>
<dbReference type="EMBL" id="HE601503">
    <property type="protein sequence ID" value="CAP35901.1"/>
    <property type="molecule type" value="Genomic_DNA"/>
</dbReference>
<gene>
    <name evidence="2" type="ORF">CBG18451</name>
    <name evidence="2" type="ORF">CBG_18451</name>
</gene>
<sequence length="192" mass="22713">MQQSTIQPLQFATTRWLVSDGWREKVLLFYKPRYGHLKFWRDADTLCLSAALRRPRRRRKWECLVVCVSPKLQMTVSRLIDELESCEPTNIADHVDVYFAKNDAWGVVSRNLLTTVSPYFTHLLDDNPHNRLQLDTKWADFRLLLDVFTNHCELTADNVKLVAEQSKKYKSIQVDRMVEEFYKVCKNRLSIF</sequence>
<reference evidence="2 3" key="2">
    <citation type="journal article" date="2011" name="PLoS Genet.">
        <title>Caenorhabditis briggsae recombinant inbred line genotypes reveal inter-strain incompatibility and the evolution of recombination.</title>
        <authorList>
            <person name="Ross J.A."/>
            <person name="Koboldt D.C."/>
            <person name="Staisch J.E."/>
            <person name="Chamberlin H.M."/>
            <person name="Gupta B.P."/>
            <person name="Miller R.D."/>
            <person name="Baird S.E."/>
            <person name="Haag E.S."/>
        </authorList>
    </citation>
    <scope>NUCLEOTIDE SEQUENCE [LARGE SCALE GENOMIC DNA]</scope>
    <source>
        <strain evidence="2 3">AF16</strain>
    </source>
</reference>
<dbReference type="Pfam" id="PF00651">
    <property type="entry name" value="BTB"/>
    <property type="match status" value="1"/>
</dbReference>
<dbReference type="STRING" id="6238.A8XTC4"/>
<dbReference type="AlphaFoldDB" id="A8XTC4"/>
<organism evidence="2 3">
    <name type="scientific">Caenorhabditis briggsae</name>
    <dbReference type="NCBI Taxonomy" id="6238"/>
    <lineage>
        <taxon>Eukaryota</taxon>
        <taxon>Metazoa</taxon>
        <taxon>Ecdysozoa</taxon>
        <taxon>Nematoda</taxon>
        <taxon>Chromadorea</taxon>
        <taxon>Rhabditida</taxon>
        <taxon>Rhabditina</taxon>
        <taxon>Rhabditomorpha</taxon>
        <taxon>Rhabditoidea</taxon>
        <taxon>Rhabditidae</taxon>
        <taxon>Peloderinae</taxon>
        <taxon>Caenorhabditis</taxon>
    </lineage>
</organism>
<evidence type="ECO:0000313" key="2">
    <source>
        <dbReference type="EMBL" id="CAP35901.1"/>
    </source>
</evidence>
<dbReference type="SUPFAM" id="SSF54695">
    <property type="entry name" value="POZ domain"/>
    <property type="match status" value="1"/>
</dbReference>
<protein>
    <submittedName>
        <fullName evidence="2">Protein CBG18451</fullName>
    </submittedName>
</protein>
<dbReference type="Proteomes" id="UP000008549">
    <property type="component" value="Unassembled WGS sequence"/>
</dbReference>
<dbReference type="RefSeq" id="XP_002646798.1">
    <property type="nucleotide sequence ID" value="XM_002646752.1"/>
</dbReference>
<name>A8XTC4_CAEBR</name>
<feature type="domain" description="BTB" evidence="1">
    <location>
        <begin position="93"/>
        <end position="183"/>
    </location>
</feature>
<keyword evidence="3" id="KW-1185">Reference proteome</keyword>
<dbReference type="KEGG" id="cbr:CBG_18451"/>